<comment type="caution">
    <text evidence="1">The sequence shown here is derived from an EMBL/GenBank/DDBJ whole genome shotgun (WGS) entry which is preliminary data.</text>
</comment>
<reference evidence="2" key="1">
    <citation type="journal article" date="2019" name="Int. J. Syst. Evol. Microbiol.">
        <title>The Global Catalogue of Microorganisms (GCM) 10K type strain sequencing project: providing services to taxonomists for standard genome sequencing and annotation.</title>
        <authorList>
            <consortium name="The Broad Institute Genomics Platform"/>
            <consortium name="The Broad Institute Genome Sequencing Center for Infectious Disease"/>
            <person name="Wu L."/>
            <person name="Ma J."/>
        </authorList>
    </citation>
    <scope>NUCLEOTIDE SEQUENCE [LARGE SCALE GENOMIC DNA]</scope>
    <source>
        <strain evidence="2">KCTC 32465</strain>
    </source>
</reference>
<accession>A0ABQ3D6F3</accession>
<protein>
    <submittedName>
        <fullName evidence="1">Uncharacterized protein</fullName>
    </submittedName>
</protein>
<keyword evidence="2" id="KW-1185">Reference proteome</keyword>
<evidence type="ECO:0000313" key="1">
    <source>
        <dbReference type="EMBL" id="GHA52470.1"/>
    </source>
</evidence>
<name>A0ABQ3D6F3_9RHOB</name>
<dbReference type="Proteomes" id="UP000634455">
    <property type="component" value="Unassembled WGS sequence"/>
</dbReference>
<evidence type="ECO:0000313" key="2">
    <source>
        <dbReference type="Proteomes" id="UP000634455"/>
    </source>
</evidence>
<organism evidence="1 2">
    <name type="scientific">Paramylibacter ulvae</name>
    <dbReference type="NCBI Taxonomy" id="1651968"/>
    <lineage>
        <taxon>Bacteria</taxon>
        <taxon>Pseudomonadati</taxon>
        <taxon>Pseudomonadota</taxon>
        <taxon>Alphaproteobacteria</taxon>
        <taxon>Rhodobacterales</taxon>
        <taxon>Paracoccaceae</taxon>
        <taxon>Paramylibacter</taxon>
    </lineage>
</organism>
<gene>
    <name evidence="1" type="ORF">GCM10008927_17430</name>
</gene>
<dbReference type="EMBL" id="BMZF01000004">
    <property type="protein sequence ID" value="GHA52470.1"/>
    <property type="molecule type" value="Genomic_DNA"/>
</dbReference>
<sequence>MGARGRWSANIVDRWAHRGWLTNLNPSPIAILQKYPRRRYPHGKWDFSSVQRSVYIFSCE</sequence>
<proteinExistence type="predicted"/>